<dbReference type="GO" id="GO:0004820">
    <property type="term" value="F:glycine-tRNA ligase activity"/>
    <property type="evidence" value="ECO:0007669"/>
    <property type="project" value="TreeGrafter"/>
</dbReference>
<dbReference type="EMBL" id="MU853811">
    <property type="protein sequence ID" value="KAK3939452.1"/>
    <property type="molecule type" value="Genomic_DNA"/>
</dbReference>
<dbReference type="GO" id="GO:0070150">
    <property type="term" value="P:mitochondrial glycyl-tRNA aminoacylation"/>
    <property type="evidence" value="ECO:0007669"/>
    <property type="project" value="TreeGrafter"/>
</dbReference>
<protein>
    <submittedName>
        <fullName evidence="1">Uncharacterized protein</fullName>
    </submittedName>
</protein>
<evidence type="ECO:0000313" key="2">
    <source>
        <dbReference type="Proteomes" id="UP001303473"/>
    </source>
</evidence>
<proteinExistence type="predicted"/>
<keyword evidence="2" id="KW-1185">Reference proteome</keyword>
<organism evidence="1 2">
    <name type="scientific">Diplogelasinospora grovesii</name>
    <dbReference type="NCBI Taxonomy" id="303347"/>
    <lineage>
        <taxon>Eukaryota</taxon>
        <taxon>Fungi</taxon>
        <taxon>Dikarya</taxon>
        <taxon>Ascomycota</taxon>
        <taxon>Pezizomycotina</taxon>
        <taxon>Sordariomycetes</taxon>
        <taxon>Sordariomycetidae</taxon>
        <taxon>Sordariales</taxon>
        <taxon>Diplogelasinosporaceae</taxon>
        <taxon>Diplogelasinospora</taxon>
    </lineage>
</organism>
<evidence type="ECO:0000313" key="1">
    <source>
        <dbReference type="EMBL" id="KAK3939452.1"/>
    </source>
</evidence>
<dbReference type="SUPFAM" id="SSF55681">
    <property type="entry name" value="Class II aaRS and biotin synthetases"/>
    <property type="match status" value="1"/>
</dbReference>
<gene>
    <name evidence="1" type="ORF">QBC46DRAFT_364833</name>
</gene>
<dbReference type="PANTHER" id="PTHR10745">
    <property type="entry name" value="GLYCYL-TRNA SYNTHETASE/DNA POLYMERASE SUBUNIT GAMMA-2"/>
    <property type="match status" value="1"/>
</dbReference>
<dbReference type="Proteomes" id="UP001303473">
    <property type="component" value="Unassembled WGS sequence"/>
</dbReference>
<dbReference type="AlphaFoldDB" id="A0AAN6S383"/>
<accession>A0AAN6S383</accession>
<name>A0AAN6S383_9PEZI</name>
<dbReference type="PANTHER" id="PTHR10745:SF0">
    <property type="entry name" value="GLYCINE--TRNA LIGASE"/>
    <property type="match status" value="1"/>
</dbReference>
<dbReference type="GO" id="GO:0005739">
    <property type="term" value="C:mitochondrion"/>
    <property type="evidence" value="ECO:0007669"/>
    <property type="project" value="TreeGrafter"/>
</dbReference>
<dbReference type="InterPro" id="IPR027031">
    <property type="entry name" value="Gly-tRNA_synthase/POLG2"/>
</dbReference>
<dbReference type="Gene3D" id="3.30.930.10">
    <property type="entry name" value="Bira Bifunctional Protein, Domain 2"/>
    <property type="match status" value="1"/>
</dbReference>
<dbReference type="InterPro" id="IPR045864">
    <property type="entry name" value="aa-tRNA-synth_II/BPL/LPL"/>
</dbReference>
<reference evidence="2" key="1">
    <citation type="journal article" date="2023" name="Mol. Phylogenet. Evol.">
        <title>Genome-scale phylogeny and comparative genomics of the fungal order Sordariales.</title>
        <authorList>
            <person name="Hensen N."/>
            <person name="Bonometti L."/>
            <person name="Westerberg I."/>
            <person name="Brannstrom I.O."/>
            <person name="Guillou S."/>
            <person name="Cros-Aarteil S."/>
            <person name="Calhoun S."/>
            <person name="Haridas S."/>
            <person name="Kuo A."/>
            <person name="Mondo S."/>
            <person name="Pangilinan J."/>
            <person name="Riley R."/>
            <person name="LaButti K."/>
            <person name="Andreopoulos B."/>
            <person name="Lipzen A."/>
            <person name="Chen C."/>
            <person name="Yan M."/>
            <person name="Daum C."/>
            <person name="Ng V."/>
            <person name="Clum A."/>
            <person name="Steindorff A."/>
            <person name="Ohm R.A."/>
            <person name="Martin F."/>
            <person name="Silar P."/>
            <person name="Natvig D.O."/>
            <person name="Lalanne C."/>
            <person name="Gautier V."/>
            <person name="Ament-Velasquez S.L."/>
            <person name="Kruys A."/>
            <person name="Hutchinson M.I."/>
            <person name="Powell A.J."/>
            <person name="Barry K."/>
            <person name="Miller A.N."/>
            <person name="Grigoriev I.V."/>
            <person name="Debuchy R."/>
            <person name="Gladieux P."/>
            <person name="Hiltunen Thoren M."/>
            <person name="Johannesson H."/>
        </authorList>
    </citation>
    <scope>NUCLEOTIDE SEQUENCE [LARGE SCALE GENOMIC DNA]</scope>
    <source>
        <strain evidence="2">CBS 340.73</strain>
    </source>
</reference>
<comment type="caution">
    <text evidence="1">The sequence shown here is derived from an EMBL/GenBank/DDBJ whole genome shotgun (WGS) entry which is preliminary data.</text>
</comment>
<sequence>MTTLQGDMFDRTLFESVSKRRFFFTEAFEVYRLSANFKGDNSGLSDYGPPVLALQTNIVDTWRMSRKHFALEENMLELGCTVIRKLSVKTSGHFADWMCKDSVKAVLDSRLARGMDSYGGGELGNLIKRLDIRDPDSDDMVLPPIPST</sequence>